<dbReference type="InterPro" id="IPR006195">
    <property type="entry name" value="aa-tRNA-synth_II"/>
</dbReference>
<dbReference type="EC" id="6.1.1.15" evidence="1"/>
<dbReference type="GO" id="GO:0005737">
    <property type="term" value="C:cytoplasm"/>
    <property type="evidence" value="ECO:0007669"/>
    <property type="project" value="InterPro"/>
</dbReference>
<evidence type="ECO:0000256" key="3">
    <source>
        <dbReference type="ARBA" id="ARBA00022741"/>
    </source>
</evidence>
<keyword evidence="4" id="KW-0067">ATP-binding</keyword>
<dbReference type="InterPro" id="IPR045864">
    <property type="entry name" value="aa-tRNA-synth_II/BPL/LPL"/>
</dbReference>
<dbReference type="PANTHER" id="PTHR43382">
    <property type="entry name" value="PROLYL-TRNA SYNTHETASE"/>
    <property type="match status" value="1"/>
</dbReference>
<evidence type="ECO:0000256" key="9">
    <source>
        <dbReference type="SAM" id="MobiDB-lite"/>
    </source>
</evidence>
<dbReference type="Gene3D" id="3.30.110.30">
    <property type="entry name" value="C-terminal domain of ProRS"/>
    <property type="match status" value="1"/>
</dbReference>
<feature type="domain" description="Aminoacyl-transfer RNA synthetases class-II family profile" evidence="10">
    <location>
        <begin position="222"/>
        <end position="478"/>
    </location>
</feature>
<dbReference type="GO" id="GO:0005524">
    <property type="term" value="F:ATP binding"/>
    <property type="evidence" value="ECO:0007669"/>
    <property type="project" value="UniProtKB-KW"/>
</dbReference>
<dbReference type="InterPro" id="IPR016061">
    <property type="entry name" value="Pro-tRNA_ligase_II_C"/>
</dbReference>
<evidence type="ECO:0000313" key="12">
    <source>
        <dbReference type="EMBL" id="TFJ88381.1"/>
    </source>
</evidence>
<evidence type="ECO:0000256" key="5">
    <source>
        <dbReference type="ARBA" id="ARBA00022917"/>
    </source>
</evidence>
<dbReference type="SUPFAM" id="SSF47060">
    <property type="entry name" value="S15/NS1 RNA-binding domain"/>
    <property type="match status" value="1"/>
</dbReference>
<evidence type="ECO:0000259" key="10">
    <source>
        <dbReference type="PROSITE" id="PS50862"/>
    </source>
</evidence>
<dbReference type="EMBL" id="SDOX01000002">
    <property type="protein sequence ID" value="TFJ88381.1"/>
    <property type="molecule type" value="Genomic_DNA"/>
</dbReference>
<evidence type="ECO:0000256" key="4">
    <source>
        <dbReference type="ARBA" id="ARBA00022840"/>
    </source>
</evidence>
<dbReference type="Pfam" id="PF00458">
    <property type="entry name" value="WHEP-TRS"/>
    <property type="match status" value="1"/>
</dbReference>
<dbReference type="GO" id="GO:0017101">
    <property type="term" value="C:aminoacyl-tRNA synthetase multienzyme complex"/>
    <property type="evidence" value="ECO:0007669"/>
    <property type="project" value="TreeGrafter"/>
</dbReference>
<dbReference type="Pfam" id="PF00587">
    <property type="entry name" value="tRNA-synt_2b"/>
    <property type="match status" value="1"/>
</dbReference>
<keyword evidence="13" id="KW-1185">Reference proteome</keyword>
<dbReference type="PROSITE" id="PS50862">
    <property type="entry name" value="AA_TRNA_LIGASE_II"/>
    <property type="match status" value="1"/>
</dbReference>
<dbReference type="SMART" id="SM00946">
    <property type="entry name" value="ProRS-C_1"/>
    <property type="match status" value="1"/>
</dbReference>
<keyword evidence="6" id="KW-0030">Aminoacyl-tRNA synthetase</keyword>
<comment type="caution">
    <text evidence="12">The sequence shown here is derived from an EMBL/GenBank/DDBJ whole genome shotgun (WGS) entry which is preliminary data.</text>
</comment>
<evidence type="ECO:0000256" key="8">
    <source>
        <dbReference type="ARBA" id="ARBA00047671"/>
    </source>
</evidence>
<keyword evidence="2" id="KW-0436">Ligase</keyword>
<dbReference type="HAMAP" id="MF_01571">
    <property type="entry name" value="Pro_tRNA_synth_type3"/>
    <property type="match status" value="1"/>
</dbReference>
<dbReference type="InterPro" id="IPR009068">
    <property type="entry name" value="uS15_NS1_RNA-bd_sf"/>
</dbReference>
<feature type="compositionally biased region" description="Basic residues" evidence="9">
    <location>
        <begin position="149"/>
        <end position="163"/>
    </location>
</feature>
<dbReference type="SUPFAM" id="SSF55681">
    <property type="entry name" value="Class II aaRS and biotin synthetases"/>
    <property type="match status" value="1"/>
</dbReference>
<dbReference type="Pfam" id="PF03129">
    <property type="entry name" value="HGTP_anticodon"/>
    <property type="match status" value="1"/>
</dbReference>
<keyword evidence="5" id="KW-0648">Protein biosynthesis</keyword>
<feature type="region of interest" description="Disordered" evidence="9">
    <location>
        <begin position="144"/>
        <end position="178"/>
    </location>
</feature>
<dbReference type="InterPro" id="IPR004154">
    <property type="entry name" value="Anticodon-bd"/>
</dbReference>
<dbReference type="InterPro" id="IPR033721">
    <property type="entry name" value="ProRS_core_arch_euk"/>
</dbReference>
<dbReference type="Gene3D" id="3.40.50.800">
    <property type="entry name" value="Anticodon-binding domain"/>
    <property type="match status" value="1"/>
</dbReference>
<dbReference type="SUPFAM" id="SSF64586">
    <property type="entry name" value="C-terminal domain of ProRS"/>
    <property type="match status" value="1"/>
</dbReference>
<dbReference type="PANTHER" id="PTHR43382:SF3">
    <property type="entry name" value="PROLINE--TRNA LIGASE, CHLOROPLASTIC_MITOCHONDRIAL"/>
    <property type="match status" value="1"/>
</dbReference>
<dbReference type="InterPro" id="IPR004499">
    <property type="entry name" value="Pro-tRNA-ligase_IIa_arc-type"/>
</dbReference>
<reference evidence="12 13" key="1">
    <citation type="submission" date="2019-01" db="EMBL/GenBank/DDBJ databases">
        <title>Nuclear Genome Assembly of the Microalgal Biofuel strain Nannochloropsis salina CCMP1776.</title>
        <authorList>
            <person name="Hovde B."/>
        </authorList>
    </citation>
    <scope>NUCLEOTIDE SEQUENCE [LARGE SCALE GENOMIC DNA]</scope>
    <source>
        <strain evidence="12 13">CCMP1776</strain>
    </source>
</reference>
<dbReference type="Proteomes" id="UP000355283">
    <property type="component" value="Unassembled WGS sequence"/>
</dbReference>
<dbReference type="Pfam" id="PF09180">
    <property type="entry name" value="ProRS-C_1"/>
    <property type="match status" value="1"/>
</dbReference>
<dbReference type="InterPro" id="IPR002314">
    <property type="entry name" value="aa-tRNA-synt_IIb"/>
</dbReference>
<protein>
    <recommendedName>
        <fullName evidence="1">proline--tRNA ligase</fullName>
        <ecNumber evidence="1">6.1.1.15</ecNumber>
    </recommendedName>
    <alternativeName>
        <fullName evidence="7">Prolyl-tRNA synthetase</fullName>
    </alternativeName>
</protein>
<evidence type="ECO:0000259" key="11">
    <source>
        <dbReference type="PROSITE" id="PS51185"/>
    </source>
</evidence>
<evidence type="ECO:0000256" key="2">
    <source>
        <dbReference type="ARBA" id="ARBA00022598"/>
    </source>
</evidence>
<organism evidence="12 13">
    <name type="scientific">Nannochloropsis salina CCMP1776</name>
    <dbReference type="NCBI Taxonomy" id="1027361"/>
    <lineage>
        <taxon>Eukaryota</taxon>
        <taxon>Sar</taxon>
        <taxon>Stramenopiles</taxon>
        <taxon>Ochrophyta</taxon>
        <taxon>Eustigmatophyceae</taxon>
        <taxon>Eustigmatales</taxon>
        <taxon>Monodopsidaceae</taxon>
        <taxon>Microchloropsis</taxon>
        <taxon>Microchloropsis salina</taxon>
    </lineage>
</organism>
<proteinExistence type="inferred from homology"/>
<dbReference type="PROSITE" id="PS51185">
    <property type="entry name" value="WHEP_TRS_2"/>
    <property type="match status" value="1"/>
</dbReference>
<name>A0A4D9D9K7_9STRA</name>
<evidence type="ECO:0000256" key="1">
    <source>
        <dbReference type="ARBA" id="ARBA00012831"/>
    </source>
</evidence>
<dbReference type="Gene3D" id="3.30.930.10">
    <property type="entry name" value="Bira Bifunctional Protein, Domain 2"/>
    <property type="match status" value="1"/>
</dbReference>
<evidence type="ECO:0000256" key="6">
    <source>
        <dbReference type="ARBA" id="ARBA00023146"/>
    </source>
</evidence>
<dbReference type="FunFam" id="3.30.930.10:FF:000037">
    <property type="entry name" value="Proline--tRNA ligase"/>
    <property type="match status" value="1"/>
</dbReference>
<gene>
    <name evidence="12" type="ORF">NSK_000730</name>
</gene>
<dbReference type="GO" id="GO:0006433">
    <property type="term" value="P:prolyl-tRNA aminoacylation"/>
    <property type="evidence" value="ECO:0007669"/>
    <property type="project" value="InterPro"/>
</dbReference>
<evidence type="ECO:0000256" key="7">
    <source>
        <dbReference type="ARBA" id="ARBA00029731"/>
    </source>
</evidence>
<dbReference type="InterPro" id="IPR036621">
    <property type="entry name" value="Anticodon-bd_dom_sf"/>
</dbReference>
<dbReference type="Gene3D" id="1.10.287.10">
    <property type="entry name" value="S15/NS1, RNA-binding"/>
    <property type="match status" value="1"/>
</dbReference>
<evidence type="ECO:0000313" key="13">
    <source>
        <dbReference type="Proteomes" id="UP000355283"/>
    </source>
</evidence>
<sequence>MLPQPLLRGRRLLFGSAGMILLLTGRLAPLAAWVAPRPSPALRNYLPQAFASLSSYSRAPFSASTRPDRRRIKGHARSRLFSSSTPGVSSPALETLRAAIGRKGDEIRGLKSGGADKTALQPLISELLDLKAQFEDVAGVPYDPPKAGGGKKHGAKNGGKQKTKLAAGDADEEEGVMKQHADRSSLVITPRDENYSQWYLDVIAAADLVDQSPVKGCMVIKPYGMALWDALRDELDKRIKANGAQNAYFPLFIPRSFLSKEAEHVEGFAKECAVVTHHRLCVDPAGGPGLVPDPSAQLEEPLIVRPTSETMIWNMFGKWITSHRDLPLKINQWANVVRWELRTRPFLRSSEFLWQEGHTAHASREEAVGYARDQLDLYGNVCRDMLALPVVKGVKSASERFAGAEETFTIEALMQNGWALQSGTSHFLGQNFARAFDVDFQTAEGTRELVWATSWGVSTRLIGALVMTHSDDKGLVLPPSVAPVQVVVVPILKGAGSEEDDRTTAFMNTVASALRTQNVRVHVDNRANMRPGAKYFEWERKGVPIRLEIGPRDAAAGVVTLARRTGGAKETIPAGNTFGHVIQNELEACQSYLLEEAEKRVASHTYRLDAYVEMKERLAEGGREDIGFFLAPWKDDAVNEAAIKEDCRATIRCYPLDLNADPDRVQARKCFYSGEPATHIALFARAY</sequence>
<dbReference type="GO" id="GO:0004827">
    <property type="term" value="F:proline-tRNA ligase activity"/>
    <property type="evidence" value="ECO:0007669"/>
    <property type="project" value="UniProtKB-EC"/>
</dbReference>
<dbReference type="InterPro" id="IPR000738">
    <property type="entry name" value="WHEP-TRS_dom"/>
</dbReference>
<dbReference type="SMART" id="SM00991">
    <property type="entry name" value="WHEP-TRS"/>
    <property type="match status" value="1"/>
</dbReference>
<comment type="catalytic activity">
    <reaction evidence="8">
        <text>tRNA(Pro) + L-proline + ATP = L-prolyl-tRNA(Pro) + AMP + diphosphate</text>
        <dbReference type="Rhea" id="RHEA:14305"/>
        <dbReference type="Rhea" id="RHEA-COMP:9700"/>
        <dbReference type="Rhea" id="RHEA-COMP:9702"/>
        <dbReference type="ChEBI" id="CHEBI:30616"/>
        <dbReference type="ChEBI" id="CHEBI:33019"/>
        <dbReference type="ChEBI" id="CHEBI:60039"/>
        <dbReference type="ChEBI" id="CHEBI:78442"/>
        <dbReference type="ChEBI" id="CHEBI:78532"/>
        <dbReference type="ChEBI" id="CHEBI:456215"/>
        <dbReference type="EC" id="6.1.1.15"/>
    </reaction>
</comment>
<dbReference type="AlphaFoldDB" id="A0A4D9D9K7"/>
<dbReference type="SUPFAM" id="SSF52954">
    <property type="entry name" value="Class II aaRS ABD-related"/>
    <property type="match status" value="1"/>
</dbReference>
<accession>A0A4D9D9K7</accession>
<dbReference type="InterPro" id="IPR017449">
    <property type="entry name" value="Pro-tRNA_synth_II"/>
</dbReference>
<dbReference type="NCBIfam" id="TIGR00408">
    <property type="entry name" value="proS_fam_I"/>
    <property type="match status" value="1"/>
</dbReference>
<dbReference type="OrthoDB" id="1350766at2759"/>
<feature type="domain" description="WHEP-TRS" evidence="11">
    <location>
        <begin position="92"/>
        <end position="148"/>
    </location>
</feature>
<dbReference type="CDD" id="cd00778">
    <property type="entry name" value="ProRS_core_arch_euk"/>
    <property type="match status" value="1"/>
</dbReference>
<keyword evidence="3" id="KW-0547">Nucleotide-binding</keyword>